<dbReference type="EMBL" id="JBJKFK010002632">
    <property type="protein sequence ID" value="KAL3310823.1"/>
    <property type="molecule type" value="Genomic_DNA"/>
</dbReference>
<proteinExistence type="predicted"/>
<keyword evidence="3" id="KW-1185">Reference proteome</keyword>
<evidence type="ECO:0000256" key="1">
    <source>
        <dbReference type="SAM" id="Coils"/>
    </source>
</evidence>
<organism evidence="2 3">
    <name type="scientific">Cichlidogyrus casuarinus</name>
    <dbReference type="NCBI Taxonomy" id="1844966"/>
    <lineage>
        <taxon>Eukaryota</taxon>
        <taxon>Metazoa</taxon>
        <taxon>Spiralia</taxon>
        <taxon>Lophotrochozoa</taxon>
        <taxon>Platyhelminthes</taxon>
        <taxon>Monogenea</taxon>
        <taxon>Monopisthocotylea</taxon>
        <taxon>Dactylogyridea</taxon>
        <taxon>Ancyrocephalidae</taxon>
        <taxon>Cichlidogyrus</taxon>
    </lineage>
</organism>
<sequence>MYHNNSVNSTFACLFTSYTLTPTYIYFNIFKEQIFTRIKGAFGAEKETDCAPVERNVALEQSIDQLLGKDIDSVAKTQDLFNFNQENLQTELRMTKHNLECMLAGEEASNLERDVCFHFCNLHTHTHQVMEVKQYLKKLKFIKNEIDALQHKSFSLQREAYQLNEMLQKI</sequence>
<feature type="coiled-coil region" evidence="1">
    <location>
        <begin position="132"/>
        <end position="159"/>
    </location>
</feature>
<protein>
    <submittedName>
        <fullName evidence="2">Uncharacterized protein</fullName>
    </submittedName>
</protein>
<comment type="caution">
    <text evidence="2">The sequence shown here is derived from an EMBL/GenBank/DDBJ whole genome shotgun (WGS) entry which is preliminary data.</text>
</comment>
<reference evidence="2 3" key="1">
    <citation type="submission" date="2024-11" db="EMBL/GenBank/DDBJ databases">
        <title>Adaptive evolution of stress response genes in parasites aligns with host niche diversity.</title>
        <authorList>
            <person name="Hahn C."/>
            <person name="Resl P."/>
        </authorList>
    </citation>
    <scope>NUCLEOTIDE SEQUENCE [LARGE SCALE GENOMIC DNA]</scope>
    <source>
        <strain evidence="2">EGGRZ-B1_66</strain>
        <tissue evidence="2">Body</tissue>
    </source>
</reference>
<dbReference type="AlphaFoldDB" id="A0ABD2PTP2"/>
<name>A0ABD2PTP2_9PLAT</name>
<evidence type="ECO:0000313" key="2">
    <source>
        <dbReference type="EMBL" id="KAL3310823.1"/>
    </source>
</evidence>
<evidence type="ECO:0000313" key="3">
    <source>
        <dbReference type="Proteomes" id="UP001626550"/>
    </source>
</evidence>
<accession>A0ABD2PTP2</accession>
<dbReference type="Proteomes" id="UP001626550">
    <property type="component" value="Unassembled WGS sequence"/>
</dbReference>
<gene>
    <name evidence="2" type="ORF">Ciccas_010606</name>
</gene>
<keyword evidence="1" id="KW-0175">Coiled coil</keyword>